<organism evidence="2 3">
    <name type="scientific">Diatrype stigma</name>
    <dbReference type="NCBI Taxonomy" id="117547"/>
    <lineage>
        <taxon>Eukaryota</taxon>
        <taxon>Fungi</taxon>
        <taxon>Dikarya</taxon>
        <taxon>Ascomycota</taxon>
        <taxon>Pezizomycotina</taxon>
        <taxon>Sordariomycetes</taxon>
        <taxon>Xylariomycetidae</taxon>
        <taxon>Xylariales</taxon>
        <taxon>Diatrypaceae</taxon>
        <taxon>Diatrype</taxon>
    </lineage>
</organism>
<dbReference type="Proteomes" id="UP001320420">
    <property type="component" value="Unassembled WGS sequence"/>
</dbReference>
<dbReference type="AlphaFoldDB" id="A0AAN9U4E6"/>
<feature type="compositionally biased region" description="Gly residues" evidence="1">
    <location>
        <begin position="77"/>
        <end position="86"/>
    </location>
</feature>
<proteinExistence type="predicted"/>
<name>A0AAN9U4E6_9PEZI</name>
<reference evidence="2 3" key="1">
    <citation type="submission" date="2024-02" db="EMBL/GenBank/DDBJ databases">
        <title>De novo assembly and annotation of 12 fungi associated with fruit tree decline syndrome in Ontario, Canada.</title>
        <authorList>
            <person name="Sulman M."/>
            <person name="Ellouze W."/>
            <person name="Ilyukhin E."/>
        </authorList>
    </citation>
    <scope>NUCLEOTIDE SEQUENCE [LARGE SCALE GENOMIC DNA]</scope>
    <source>
        <strain evidence="2 3">M11/M66-122</strain>
    </source>
</reference>
<feature type="compositionally biased region" description="Basic and acidic residues" evidence="1">
    <location>
        <begin position="46"/>
        <end position="70"/>
    </location>
</feature>
<accession>A0AAN9U4E6</accession>
<gene>
    <name evidence="2" type="ORF">SLS62_011452</name>
</gene>
<evidence type="ECO:0000256" key="1">
    <source>
        <dbReference type="SAM" id="MobiDB-lite"/>
    </source>
</evidence>
<feature type="region of interest" description="Disordered" evidence="1">
    <location>
        <begin position="1"/>
        <end position="87"/>
    </location>
</feature>
<evidence type="ECO:0000313" key="3">
    <source>
        <dbReference type="Proteomes" id="UP001320420"/>
    </source>
</evidence>
<sequence length="126" mass="13417">RLLRPRLALTPDQKQRKDQCVQLAPRLRHPTALHQRHAARQGAGLADRDGGDERGVQPRRHGAADAHAAEDGVEVQEGGGPVGGGYVLEREDGLGVGAAWECVARDRSVGLAAFEGEKAVREGLSC</sequence>
<feature type="non-terminal residue" evidence="2">
    <location>
        <position position="1"/>
    </location>
</feature>
<keyword evidence="3" id="KW-1185">Reference proteome</keyword>
<feature type="compositionally biased region" description="Basic residues" evidence="1">
    <location>
        <begin position="26"/>
        <end position="39"/>
    </location>
</feature>
<comment type="caution">
    <text evidence="2">The sequence shown here is derived from an EMBL/GenBank/DDBJ whole genome shotgun (WGS) entry which is preliminary data.</text>
</comment>
<dbReference type="EMBL" id="JAKJXP020000287">
    <property type="protein sequence ID" value="KAK7736312.1"/>
    <property type="molecule type" value="Genomic_DNA"/>
</dbReference>
<protein>
    <submittedName>
        <fullName evidence="2">Uncharacterized protein</fullName>
    </submittedName>
</protein>
<evidence type="ECO:0000313" key="2">
    <source>
        <dbReference type="EMBL" id="KAK7736312.1"/>
    </source>
</evidence>